<sequence length="222" mass="24452">MRSRRRCVPRRGRSGIRVSLEEEASLWDLGFWRGQNLRRGIRVDGPSHGALQYETVQVVASGPVLRDMAFSADHNFLYVMSETQLTRVPVEACGQYSTCSECLGSGDPHCGWCVLHNMTRGGGFPPESVRKVKRVGKKLAGPGALKVQERGWEPAAQQINTAASAEGEMHSVVTPTVRSERPPHTERISRFEVHPGAGLRNGPNADWKRVSSDAPRIKQSGL</sequence>
<dbReference type="SUPFAM" id="SSF101912">
    <property type="entry name" value="Sema domain"/>
    <property type="match status" value="1"/>
</dbReference>
<comment type="caution">
    <text evidence="8">The sequence shown here is derived from an EMBL/GenBank/DDBJ whole genome shotgun (WGS) entry which is preliminary data.</text>
</comment>
<keyword evidence="4" id="KW-0325">Glycoprotein</keyword>
<dbReference type="SUPFAM" id="SSF103575">
    <property type="entry name" value="Plexin repeat"/>
    <property type="match status" value="1"/>
</dbReference>
<evidence type="ECO:0000259" key="7">
    <source>
        <dbReference type="PROSITE" id="PS51004"/>
    </source>
</evidence>
<dbReference type="GO" id="GO:0017154">
    <property type="term" value="F:semaphorin receptor activity"/>
    <property type="evidence" value="ECO:0007669"/>
    <property type="project" value="InterPro"/>
</dbReference>
<dbReference type="Proteomes" id="UP001152622">
    <property type="component" value="Chromosome 1"/>
</dbReference>
<accession>A0A9Q1JEP6</accession>
<keyword evidence="3" id="KW-1015">Disulfide bond</keyword>
<dbReference type="PANTHER" id="PTHR22625">
    <property type="entry name" value="PLEXIN"/>
    <property type="match status" value="1"/>
</dbReference>
<dbReference type="InterPro" id="IPR015943">
    <property type="entry name" value="WD40/YVTN_repeat-like_dom_sf"/>
</dbReference>
<proteinExistence type="predicted"/>
<dbReference type="Gene3D" id="2.130.10.10">
    <property type="entry name" value="YVTN repeat-like/Quinoprotein amine dehydrogenase"/>
    <property type="match status" value="1"/>
</dbReference>
<evidence type="ECO:0000313" key="9">
    <source>
        <dbReference type="Proteomes" id="UP001152622"/>
    </source>
</evidence>
<dbReference type="PROSITE" id="PS51004">
    <property type="entry name" value="SEMA"/>
    <property type="match status" value="1"/>
</dbReference>
<feature type="compositionally biased region" description="Basic and acidic residues" evidence="6">
    <location>
        <begin position="178"/>
        <end position="193"/>
    </location>
</feature>
<dbReference type="InterPro" id="IPR036352">
    <property type="entry name" value="Semap_dom_sf"/>
</dbReference>
<dbReference type="SMART" id="SM00423">
    <property type="entry name" value="PSI"/>
    <property type="match status" value="1"/>
</dbReference>
<evidence type="ECO:0000256" key="3">
    <source>
        <dbReference type="ARBA" id="ARBA00023157"/>
    </source>
</evidence>
<dbReference type="GO" id="GO:0007411">
    <property type="term" value="P:axon guidance"/>
    <property type="evidence" value="ECO:0007669"/>
    <property type="project" value="UniProtKB-ARBA"/>
</dbReference>
<evidence type="ECO:0000256" key="4">
    <source>
        <dbReference type="ARBA" id="ARBA00023180"/>
    </source>
</evidence>
<keyword evidence="9" id="KW-1185">Reference proteome</keyword>
<dbReference type="Gene3D" id="3.30.1680.10">
    <property type="entry name" value="ligand-binding face of the semaphorins, domain 2"/>
    <property type="match status" value="1"/>
</dbReference>
<dbReference type="EMBL" id="JAINUF010000001">
    <property type="protein sequence ID" value="KAJ8381597.1"/>
    <property type="molecule type" value="Genomic_DNA"/>
</dbReference>
<dbReference type="InterPro" id="IPR002165">
    <property type="entry name" value="Plexin_repeat"/>
</dbReference>
<protein>
    <recommendedName>
        <fullName evidence="7">Sema domain-containing protein</fullName>
    </recommendedName>
</protein>
<dbReference type="PANTHER" id="PTHR22625:SF34">
    <property type="entry name" value="PLEXIN-A4"/>
    <property type="match status" value="1"/>
</dbReference>
<feature type="region of interest" description="Disordered" evidence="6">
    <location>
        <begin position="164"/>
        <end position="222"/>
    </location>
</feature>
<dbReference type="GO" id="GO:0030334">
    <property type="term" value="P:regulation of cell migration"/>
    <property type="evidence" value="ECO:0007669"/>
    <property type="project" value="TreeGrafter"/>
</dbReference>
<evidence type="ECO:0000313" key="8">
    <source>
        <dbReference type="EMBL" id="KAJ8381597.1"/>
    </source>
</evidence>
<evidence type="ECO:0000256" key="1">
    <source>
        <dbReference type="ARBA" id="ARBA00004370"/>
    </source>
</evidence>
<dbReference type="GO" id="GO:0002116">
    <property type="term" value="C:semaphorin receptor complex"/>
    <property type="evidence" value="ECO:0007669"/>
    <property type="project" value="TreeGrafter"/>
</dbReference>
<comment type="subcellular location">
    <subcellularLocation>
        <location evidence="1">Membrane</location>
    </subcellularLocation>
</comment>
<comment type="caution">
    <text evidence="5">Lacks conserved residue(s) required for the propagation of feature annotation.</text>
</comment>
<keyword evidence="2" id="KW-0472">Membrane</keyword>
<dbReference type="OrthoDB" id="125363at2759"/>
<reference evidence="8" key="1">
    <citation type="journal article" date="2023" name="Science">
        <title>Genome structures resolve the early diversification of teleost fishes.</title>
        <authorList>
            <person name="Parey E."/>
            <person name="Louis A."/>
            <person name="Montfort J."/>
            <person name="Bouchez O."/>
            <person name="Roques C."/>
            <person name="Iampietro C."/>
            <person name="Lluch J."/>
            <person name="Castinel A."/>
            <person name="Donnadieu C."/>
            <person name="Desvignes T."/>
            <person name="Floi Bucao C."/>
            <person name="Jouanno E."/>
            <person name="Wen M."/>
            <person name="Mejri S."/>
            <person name="Dirks R."/>
            <person name="Jansen H."/>
            <person name="Henkel C."/>
            <person name="Chen W.J."/>
            <person name="Zahm M."/>
            <person name="Cabau C."/>
            <person name="Klopp C."/>
            <person name="Thompson A.W."/>
            <person name="Robinson-Rechavi M."/>
            <person name="Braasch I."/>
            <person name="Lecointre G."/>
            <person name="Bobe J."/>
            <person name="Postlethwait J.H."/>
            <person name="Berthelot C."/>
            <person name="Roest Crollius H."/>
            <person name="Guiguen Y."/>
        </authorList>
    </citation>
    <scope>NUCLEOTIDE SEQUENCE</scope>
    <source>
        <strain evidence="8">WJC10195</strain>
    </source>
</reference>
<dbReference type="InterPro" id="IPR031148">
    <property type="entry name" value="Plexin"/>
</dbReference>
<dbReference type="InterPro" id="IPR016201">
    <property type="entry name" value="PSI"/>
</dbReference>
<evidence type="ECO:0000256" key="2">
    <source>
        <dbReference type="ARBA" id="ARBA00023136"/>
    </source>
</evidence>
<dbReference type="InterPro" id="IPR001627">
    <property type="entry name" value="Semap_dom"/>
</dbReference>
<feature type="domain" description="Sema" evidence="7">
    <location>
        <begin position="1"/>
        <end position="90"/>
    </location>
</feature>
<organism evidence="8 9">
    <name type="scientific">Synaphobranchus kaupii</name>
    <name type="common">Kaup's arrowtooth eel</name>
    <dbReference type="NCBI Taxonomy" id="118154"/>
    <lineage>
        <taxon>Eukaryota</taxon>
        <taxon>Metazoa</taxon>
        <taxon>Chordata</taxon>
        <taxon>Craniata</taxon>
        <taxon>Vertebrata</taxon>
        <taxon>Euteleostomi</taxon>
        <taxon>Actinopterygii</taxon>
        <taxon>Neopterygii</taxon>
        <taxon>Teleostei</taxon>
        <taxon>Anguilliformes</taxon>
        <taxon>Synaphobranchidae</taxon>
        <taxon>Synaphobranchus</taxon>
    </lineage>
</organism>
<dbReference type="Pfam" id="PF01437">
    <property type="entry name" value="PSI"/>
    <property type="match status" value="1"/>
</dbReference>
<gene>
    <name evidence="8" type="ORF">SKAU_G00023750</name>
</gene>
<evidence type="ECO:0000256" key="5">
    <source>
        <dbReference type="PROSITE-ProRule" id="PRU00352"/>
    </source>
</evidence>
<dbReference type="AlphaFoldDB" id="A0A9Q1JEP6"/>
<dbReference type="GO" id="GO:0005886">
    <property type="term" value="C:plasma membrane"/>
    <property type="evidence" value="ECO:0007669"/>
    <property type="project" value="TreeGrafter"/>
</dbReference>
<name>A0A9Q1JEP6_SYNKA</name>
<evidence type="ECO:0000256" key="6">
    <source>
        <dbReference type="SAM" id="MobiDB-lite"/>
    </source>
</evidence>